<dbReference type="AlphaFoldDB" id="A0A9P7VK82"/>
<comment type="caution">
    <text evidence="2">The sequence shown here is derived from an EMBL/GenBank/DDBJ whole genome shotgun (WGS) entry which is preliminary data.</text>
</comment>
<gene>
    <name evidence="2" type="ORF">BT62DRAFT_451986</name>
</gene>
<name>A0A9P7VK82_9AGAR</name>
<evidence type="ECO:0000313" key="3">
    <source>
        <dbReference type="Proteomes" id="UP000812287"/>
    </source>
</evidence>
<keyword evidence="3" id="KW-1185">Reference proteome</keyword>
<evidence type="ECO:0000256" key="1">
    <source>
        <dbReference type="SAM" id="MobiDB-lite"/>
    </source>
</evidence>
<organism evidence="2 3">
    <name type="scientific">Guyanagaster necrorhizus</name>
    <dbReference type="NCBI Taxonomy" id="856835"/>
    <lineage>
        <taxon>Eukaryota</taxon>
        <taxon>Fungi</taxon>
        <taxon>Dikarya</taxon>
        <taxon>Basidiomycota</taxon>
        <taxon>Agaricomycotina</taxon>
        <taxon>Agaricomycetes</taxon>
        <taxon>Agaricomycetidae</taxon>
        <taxon>Agaricales</taxon>
        <taxon>Marasmiineae</taxon>
        <taxon>Physalacriaceae</taxon>
        <taxon>Guyanagaster</taxon>
    </lineage>
</organism>
<dbReference type="RefSeq" id="XP_043035739.1">
    <property type="nucleotide sequence ID" value="XM_043180947.1"/>
</dbReference>
<dbReference type="GeneID" id="66103243"/>
<sequence length="69" mass="7948">MLRLRQQNLLERAPVPLKTKTRVPVPSRSKPVSKKEVVQKHKSSLPAPPHCKDRTVPESEKTLDDIHKY</sequence>
<dbReference type="Proteomes" id="UP000812287">
    <property type="component" value="Unassembled WGS sequence"/>
</dbReference>
<accession>A0A9P7VK82</accession>
<dbReference type="OrthoDB" id="10683037at2759"/>
<protein>
    <submittedName>
        <fullName evidence="2">Uncharacterized protein</fullName>
    </submittedName>
</protein>
<feature type="compositionally biased region" description="Basic and acidic residues" evidence="1">
    <location>
        <begin position="50"/>
        <end position="69"/>
    </location>
</feature>
<proteinExistence type="predicted"/>
<feature type="region of interest" description="Disordered" evidence="1">
    <location>
        <begin position="1"/>
        <end position="69"/>
    </location>
</feature>
<evidence type="ECO:0000313" key="2">
    <source>
        <dbReference type="EMBL" id="KAG7442239.1"/>
    </source>
</evidence>
<dbReference type="EMBL" id="MU250553">
    <property type="protein sequence ID" value="KAG7442239.1"/>
    <property type="molecule type" value="Genomic_DNA"/>
</dbReference>
<reference evidence="2" key="1">
    <citation type="submission" date="2020-11" db="EMBL/GenBank/DDBJ databases">
        <title>Adaptations for nitrogen fixation in a non-lichenized fungal sporocarp promotes dispersal by wood-feeding termites.</title>
        <authorList>
            <consortium name="DOE Joint Genome Institute"/>
            <person name="Koch R.A."/>
            <person name="Yoon G."/>
            <person name="Arayal U."/>
            <person name="Lail K."/>
            <person name="Amirebrahimi M."/>
            <person name="Labutti K."/>
            <person name="Lipzen A."/>
            <person name="Riley R."/>
            <person name="Barry K."/>
            <person name="Henrissat B."/>
            <person name="Grigoriev I.V."/>
            <person name="Herr J.R."/>
            <person name="Aime M.C."/>
        </authorList>
    </citation>
    <scope>NUCLEOTIDE SEQUENCE</scope>
    <source>
        <strain evidence="2">MCA 3950</strain>
    </source>
</reference>